<dbReference type="EMBL" id="CP031223">
    <property type="protein sequence ID" value="QFF98627.1"/>
    <property type="molecule type" value="Genomic_DNA"/>
</dbReference>
<dbReference type="KEGG" id="psyo:PB01_07155"/>
<accession>A0A5J6SR50</accession>
<evidence type="ECO:0000313" key="1">
    <source>
        <dbReference type="EMBL" id="QFF98627.1"/>
    </source>
</evidence>
<name>A0A5J6SR50_9BACI</name>
<dbReference type="RefSeq" id="WP_151699564.1">
    <property type="nucleotide sequence ID" value="NZ_CP031223.1"/>
</dbReference>
<gene>
    <name evidence="1" type="ORF">PB01_07155</name>
</gene>
<protein>
    <submittedName>
        <fullName evidence="1">Uncharacterized protein</fullName>
    </submittedName>
</protein>
<organism evidence="1 2">
    <name type="scientific">Psychrobacillus glaciei</name>
    <dbReference type="NCBI Taxonomy" id="2283160"/>
    <lineage>
        <taxon>Bacteria</taxon>
        <taxon>Bacillati</taxon>
        <taxon>Bacillota</taxon>
        <taxon>Bacilli</taxon>
        <taxon>Bacillales</taxon>
        <taxon>Bacillaceae</taxon>
        <taxon>Psychrobacillus</taxon>
    </lineage>
</organism>
<dbReference type="OrthoDB" id="2860966at2"/>
<dbReference type="AlphaFoldDB" id="A0A5J6SR50"/>
<dbReference type="Proteomes" id="UP000325517">
    <property type="component" value="Chromosome"/>
</dbReference>
<reference evidence="1 2" key="1">
    <citation type="submission" date="2018-07" db="EMBL/GenBank/DDBJ databases">
        <title>Complete genome sequence of Psychrobacillus sp. PB01, isolated from iceberg, and comparative genome analysis of Psychrobacillus strains.</title>
        <authorList>
            <person name="Lee P.C."/>
        </authorList>
    </citation>
    <scope>NUCLEOTIDE SEQUENCE [LARGE SCALE GENOMIC DNA]</scope>
    <source>
        <strain evidence="1 2">PB01</strain>
    </source>
</reference>
<proteinExistence type="predicted"/>
<keyword evidence="2" id="KW-1185">Reference proteome</keyword>
<sequence>MDINELMKKMNEVMDNLDFVSARKIMEENMKIINENRHLLRSNARSLLQILKDNTEPHIKPLNRNEMSVVHAINAYASKFDVRGLRMSIKSNSVLLMRKDIKQYLNEDAKTLLIGMKAIHIDE</sequence>
<evidence type="ECO:0000313" key="2">
    <source>
        <dbReference type="Proteomes" id="UP000325517"/>
    </source>
</evidence>